<dbReference type="Proteomes" id="UP000664859">
    <property type="component" value="Unassembled WGS sequence"/>
</dbReference>
<dbReference type="SUPFAM" id="SSF55718">
    <property type="entry name" value="SCP-like"/>
    <property type="match status" value="1"/>
</dbReference>
<evidence type="ECO:0000259" key="1">
    <source>
        <dbReference type="Pfam" id="PF02036"/>
    </source>
</evidence>
<dbReference type="GO" id="GO:0005829">
    <property type="term" value="C:cytosol"/>
    <property type="evidence" value="ECO:0007669"/>
    <property type="project" value="TreeGrafter"/>
</dbReference>
<comment type="caution">
    <text evidence="2">The sequence shown here is derived from an EMBL/GenBank/DDBJ whole genome shotgun (WGS) entry which is preliminary data.</text>
</comment>
<dbReference type="EMBL" id="JAFCMP010000246">
    <property type="protein sequence ID" value="KAG5182486.1"/>
    <property type="molecule type" value="Genomic_DNA"/>
</dbReference>
<dbReference type="Pfam" id="PF02036">
    <property type="entry name" value="SCP2"/>
    <property type="match status" value="1"/>
</dbReference>
<dbReference type="InterPro" id="IPR036527">
    <property type="entry name" value="SCP2_sterol-bd_dom_sf"/>
</dbReference>
<evidence type="ECO:0000313" key="3">
    <source>
        <dbReference type="Proteomes" id="UP000664859"/>
    </source>
</evidence>
<feature type="domain" description="SCP2" evidence="1">
    <location>
        <begin position="18"/>
        <end position="116"/>
    </location>
</feature>
<dbReference type="PANTHER" id="PTHR10094">
    <property type="entry name" value="STEROL CARRIER PROTEIN 2 SCP-2 FAMILY PROTEIN"/>
    <property type="match status" value="1"/>
</dbReference>
<dbReference type="InterPro" id="IPR003033">
    <property type="entry name" value="SCP2_sterol-bd_dom"/>
</dbReference>
<keyword evidence="3" id="KW-1185">Reference proteome</keyword>
<sequence>MAVADVLFGIMAEKVAAEGTKMVRRVGAVFRFMVTIPASGGEAELQKVWLVDLKNGTGSIKEGDTESPAEATIELDEANLLLICSGKLTPQAAFMKGKMKVKGSVMKSMKLNSLLKGIKVPSKL</sequence>
<dbReference type="PANTHER" id="PTHR10094:SF25">
    <property type="entry name" value="SCP2 STEROL-BINDING DOMAIN-CONTAINING PROTEIN 1"/>
    <property type="match status" value="1"/>
</dbReference>
<gene>
    <name evidence="2" type="ORF">JKP88DRAFT_221215</name>
</gene>
<organism evidence="2 3">
    <name type="scientific">Tribonema minus</name>
    <dbReference type="NCBI Taxonomy" id="303371"/>
    <lineage>
        <taxon>Eukaryota</taxon>
        <taxon>Sar</taxon>
        <taxon>Stramenopiles</taxon>
        <taxon>Ochrophyta</taxon>
        <taxon>PX clade</taxon>
        <taxon>Xanthophyceae</taxon>
        <taxon>Tribonematales</taxon>
        <taxon>Tribonemataceae</taxon>
        <taxon>Tribonema</taxon>
    </lineage>
</organism>
<proteinExistence type="predicted"/>
<dbReference type="Gene3D" id="3.30.1050.10">
    <property type="entry name" value="SCP2 sterol-binding domain"/>
    <property type="match status" value="1"/>
</dbReference>
<evidence type="ECO:0000313" key="2">
    <source>
        <dbReference type="EMBL" id="KAG5182486.1"/>
    </source>
</evidence>
<accession>A0A836CG14</accession>
<reference evidence="2" key="1">
    <citation type="submission" date="2021-02" db="EMBL/GenBank/DDBJ databases">
        <title>First Annotated Genome of the Yellow-green Alga Tribonema minus.</title>
        <authorList>
            <person name="Mahan K.M."/>
        </authorList>
    </citation>
    <scope>NUCLEOTIDE SEQUENCE</scope>
    <source>
        <strain evidence="2">UTEX B ZZ1240</strain>
    </source>
</reference>
<dbReference type="AlphaFoldDB" id="A0A836CG14"/>
<dbReference type="OrthoDB" id="5327538at2759"/>
<protein>
    <submittedName>
        <fullName evidence="2">SCP2 sterol-binding domain-containing protein</fullName>
    </submittedName>
</protein>
<name>A0A836CG14_9STRA</name>